<dbReference type="EMBL" id="VUOB01000080">
    <property type="protein sequence ID" value="KAA2251405.1"/>
    <property type="molecule type" value="Genomic_DNA"/>
</dbReference>
<reference evidence="3 4" key="1">
    <citation type="submission" date="2019-09" db="EMBL/GenBank/DDBJ databases">
        <title>Goodfellowia gen. nov., a new genus of the Pseudonocardineae related to Actinoalloteichus, containing Goodfellowia coeruleoviolacea gen. nov., comb. nov. gen. nov., comb. nov.</title>
        <authorList>
            <person name="Labeda D."/>
        </authorList>
    </citation>
    <scope>NUCLEOTIDE SEQUENCE [LARGE SCALE GENOMIC DNA]</scope>
    <source>
        <strain evidence="3 4">AN110305</strain>
    </source>
</reference>
<dbReference type="Pfam" id="PF19086">
    <property type="entry name" value="Terpene_syn_C_2"/>
    <property type="match status" value="2"/>
</dbReference>
<dbReference type="OrthoDB" id="2989600at2"/>
<dbReference type="SFLD" id="SFLDS00005">
    <property type="entry name" value="Isoprenoid_Synthase_Type_I"/>
    <property type="match status" value="2"/>
</dbReference>
<keyword evidence="1 2" id="KW-0456">Lyase</keyword>
<dbReference type="InterPro" id="IPR034686">
    <property type="entry name" value="Terpene_cyclase-like_2"/>
</dbReference>
<dbReference type="Proteomes" id="UP000323454">
    <property type="component" value="Unassembled WGS sequence"/>
</dbReference>
<dbReference type="GO" id="GO:0010333">
    <property type="term" value="F:terpene synthase activity"/>
    <property type="evidence" value="ECO:0007669"/>
    <property type="project" value="InterPro"/>
</dbReference>
<sequence>MQPFELPDFYMPYPARLNPNVEEARAHTRQWATSMGFFEPDRGFHVWDESDLEHHDYGLMCAYTHPDCDSRELNLITDWYTWVFYFDDHFLELFKRTTDLAGAREYLERLPAYMPVDDEPIPEPTNPVERGLADLWVRTVPAMSAAWRCRFAESTRNLLNESLWELAAIKDGRVANPIEYIEMRRKVGGAPWSANLVEHAAHAEVPDVIAASRPMQVLRDTFADAVHLRNDLFSYEREILDEGELSNGVLVFERFLDLATQQAADAVNDLLTSRLYQFENTAVVEVPLLFAEHAISPPEQASVAAYVKGLQDWQSGGHEWHLRSSRYMNKGQRSAGPLGGPTGLGTAAARLVPTPGSLGVGRFRSFTHRHHQAVGPTPLPEFYLPYQVKLSQHLDGARERLIDWNRSMGFFDPTPGVLGPALWSERDARGFDFALCSAGIDPDATVEELDLSANWLSWGTYADDYYPAVFGRTRNLVAAKAQTERLSALMPVEDPQSPVVPVNPVERGLADLWVRTATPMDVGQRRQFRAAVDTMLESWLWELVNHAQHRIPDPIDYVEMRRRTFGAEMTMLMARFSHVGQVPSEIYQTQTIQDLEHTAMDYAGLMNDVFSYQKELEFEGELNNAVLVTQNFLGCDRDRALAVVNDLMTARMRQFERVVATELPALYEHFGLDRRARAAIDGYAGELRDWMAGILHWHAECDRYTESGLRRRYRPSVEQAATRGLPTGLGTSAARVTELAR</sequence>
<dbReference type="Gene3D" id="1.10.600.10">
    <property type="entry name" value="Farnesyl Diphosphate Synthase"/>
    <property type="match status" value="2"/>
</dbReference>
<protein>
    <recommendedName>
        <fullName evidence="2">Terpene synthase</fullName>
        <ecNumber evidence="2">4.2.3.-</ecNumber>
    </recommendedName>
</protein>
<evidence type="ECO:0000256" key="2">
    <source>
        <dbReference type="RuleBase" id="RU366034"/>
    </source>
</evidence>
<dbReference type="PANTHER" id="PTHR35201:SF4">
    <property type="entry name" value="BETA-PINACENE SYNTHASE-RELATED"/>
    <property type="match status" value="1"/>
</dbReference>
<dbReference type="RefSeq" id="WP_149854636.1">
    <property type="nucleotide sequence ID" value="NZ_VUOB01000080.1"/>
</dbReference>
<accession>A0A5B2WJ18</accession>
<dbReference type="GO" id="GO:0046872">
    <property type="term" value="F:metal ion binding"/>
    <property type="evidence" value="ECO:0007669"/>
    <property type="project" value="UniProtKB-KW"/>
</dbReference>
<dbReference type="SFLD" id="SFLDG01020">
    <property type="entry name" value="Terpene_Cyclase_Like_2"/>
    <property type="match status" value="2"/>
</dbReference>
<dbReference type="EC" id="4.2.3.-" evidence="2"/>
<comment type="similarity">
    <text evidence="2">Belongs to the terpene synthase family.</text>
</comment>
<evidence type="ECO:0000256" key="1">
    <source>
        <dbReference type="ARBA" id="ARBA00023239"/>
    </source>
</evidence>
<keyword evidence="2" id="KW-0479">Metal-binding</keyword>
<evidence type="ECO:0000313" key="4">
    <source>
        <dbReference type="Proteomes" id="UP000323454"/>
    </source>
</evidence>
<evidence type="ECO:0000313" key="3">
    <source>
        <dbReference type="EMBL" id="KAA2251405.1"/>
    </source>
</evidence>
<keyword evidence="4" id="KW-1185">Reference proteome</keyword>
<comment type="cofactor">
    <cofactor evidence="2">
        <name>Mg(2+)</name>
        <dbReference type="ChEBI" id="CHEBI:18420"/>
    </cofactor>
</comment>
<gene>
    <name evidence="3" type="ORF">F0L68_37350</name>
</gene>
<dbReference type="InterPro" id="IPR008949">
    <property type="entry name" value="Isoprenoid_synthase_dom_sf"/>
</dbReference>
<dbReference type="NCBIfam" id="NF041168">
    <property type="entry name" value="f2_encap_cargo3"/>
    <property type="match status" value="1"/>
</dbReference>
<dbReference type="SUPFAM" id="SSF48576">
    <property type="entry name" value="Terpenoid synthases"/>
    <property type="match status" value="2"/>
</dbReference>
<organism evidence="3 4">
    <name type="scientific">Solihabitans fulvus</name>
    <dbReference type="NCBI Taxonomy" id="1892852"/>
    <lineage>
        <taxon>Bacteria</taxon>
        <taxon>Bacillati</taxon>
        <taxon>Actinomycetota</taxon>
        <taxon>Actinomycetes</taxon>
        <taxon>Pseudonocardiales</taxon>
        <taxon>Pseudonocardiaceae</taxon>
        <taxon>Solihabitans</taxon>
    </lineage>
</organism>
<reference evidence="3 4" key="2">
    <citation type="submission" date="2019-09" db="EMBL/GenBank/DDBJ databases">
        <authorList>
            <person name="Jin C."/>
        </authorList>
    </citation>
    <scope>NUCLEOTIDE SEQUENCE [LARGE SCALE GENOMIC DNA]</scope>
    <source>
        <strain evidence="3 4">AN110305</strain>
    </source>
</reference>
<name>A0A5B2WJ18_9PSEU</name>
<keyword evidence="2" id="KW-0460">Magnesium</keyword>
<dbReference type="AlphaFoldDB" id="A0A5B2WJ18"/>
<dbReference type="PANTHER" id="PTHR35201">
    <property type="entry name" value="TERPENE SYNTHASE"/>
    <property type="match status" value="1"/>
</dbReference>
<comment type="caution">
    <text evidence="3">The sequence shown here is derived from an EMBL/GenBank/DDBJ whole genome shotgun (WGS) entry which is preliminary data.</text>
</comment>
<proteinExistence type="inferred from homology"/>